<dbReference type="AlphaFoldDB" id="A0A151B5T4"/>
<dbReference type="PROSITE" id="PS51257">
    <property type="entry name" value="PROKAR_LIPOPROTEIN"/>
    <property type="match status" value="1"/>
</dbReference>
<keyword evidence="5" id="KW-0472">Membrane</keyword>
<evidence type="ECO:0000256" key="4">
    <source>
        <dbReference type="ARBA" id="ARBA00022729"/>
    </source>
</evidence>
<dbReference type="PANTHER" id="PTHR30061:SF50">
    <property type="entry name" value="MALTOSE_MALTODEXTRIN-BINDING PERIPLASMIC PROTEIN"/>
    <property type="match status" value="1"/>
</dbReference>
<dbReference type="Pfam" id="PF13416">
    <property type="entry name" value="SBP_bac_8"/>
    <property type="match status" value="1"/>
</dbReference>
<keyword evidence="5" id="KW-1003">Cell membrane</keyword>
<dbReference type="GO" id="GO:1901982">
    <property type="term" value="F:maltose binding"/>
    <property type="evidence" value="ECO:0007669"/>
    <property type="project" value="TreeGrafter"/>
</dbReference>
<proteinExistence type="inferred from homology"/>
<dbReference type="Proteomes" id="UP000075531">
    <property type="component" value="Unassembled WGS sequence"/>
</dbReference>
<reference evidence="7 8" key="1">
    <citation type="submission" date="2016-02" db="EMBL/GenBank/DDBJ databases">
        <title>Genome sequence of Clostridium tepidiprofundi DSM 19306.</title>
        <authorList>
            <person name="Poehlein A."/>
            <person name="Daniel R."/>
        </authorList>
    </citation>
    <scope>NUCLEOTIDE SEQUENCE [LARGE SCALE GENOMIC DNA]</scope>
    <source>
        <strain evidence="7 8">DSM 19306</strain>
    </source>
</reference>
<dbReference type="STRING" id="1121338.CLTEP_09400"/>
<dbReference type="GO" id="GO:0055052">
    <property type="term" value="C:ATP-binding cassette (ABC) transporter complex, substrate-binding subunit-containing"/>
    <property type="evidence" value="ECO:0007669"/>
    <property type="project" value="TreeGrafter"/>
</dbReference>
<dbReference type="InterPro" id="IPR006060">
    <property type="entry name" value="Maltose/Cyclodextrin-bd"/>
</dbReference>
<protein>
    <recommendedName>
        <fullName evidence="5">Maltodextrin-binding protein</fullName>
    </recommendedName>
</protein>
<keyword evidence="4 5" id="KW-0732">Signal</keyword>
<keyword evidence="3 5" id="KW-0762">Sugar transport</keyword>
<dbReference type="GO" id="GO:0042956">
    <property type="term" value="P:maltodextrin transmembrane transport"/>
    <property type="evidence" value="ECO:0007669"/>
    <property type="project" value="TreeGrafter"/>
</dbReference>
<name>A0A151B5T4_9CLOT</name>
<dbReference type="CDD" id="cd13586">
    <property type="entry name" value="PBP2_Maltose_binding_like"/>
    <property type="match status" value="1"/>
</dbReference>
<evidence type="ECO:0000256" key="5">
    <source>
        <dbReference type="RuleBase" id="RU365005"/>
    </source>
</evidence>
<comment type="subcellular location">
    <subcellularLocation>
        <location evidence="5">Cell membrane</location>
        <topology evidence="5">Lipid-anchor</topology>
    </subcellularLocation>
</comment>
<dbReference type="SUPFAM" id="SSF53850">
    <property type="entry name" value="Periplasmic binding protein-like II"/>
    <property type="match status" value="1"/>
</dbReference>
<dbReference type="InterPro" id="IPR006059">
    <property type="entry name" value="SBP"/>
</dbReference>
<evidence type="ECO:0000313" key="7">
    <source>
        <dbReference type="EMBL" id="KYH35120.1"/>
    </source>
</evidence>
<evidence type="ECO:0000256" key="3">
    <source>
        <dbReference type="ARBA" id="ARBA00022597"/>
    </source>
</evidence>
<dbReference type="GO" id="GO:0015768">
    <property type="term" value="P:maltose transport"/>
    <property type="evidence" value="ECO:0007669"/>
    <property type="project" value="TreeGrafter"/>
</dbReference>
<keyword evidence="2 5" id="KW-0813">Transport</keyword>
<evidence type="ECO:0000256" key="6">
    <source>
        <dbReference type="SAM" id="MobiDB-lite"/>
    </source>
</evidence>
<feature type="signal peptide" evidence="5">
    <location>
        <begin position="1"/>
        <end position="18"/>
    </location>
</feature>
<organism evidence="7 8">
    <name type="scientific">Clostridium tepidiprofundi DSM 19306</name>
    <dbReference type="NCBI Taxonomy" id="1121338"/>
    <lineage>
        <taxon>Bacteria</taxon>
        <taxon>Bacillati</taxon>
        <taxon>Bacillota</taxon>
        <taxon>Clostridia</taxon>
        <taxon>Eubacteriales</taxon>
        <taxon>Clostridiaceae</taxon>
        <taxon>Clostridium</taxon>
    </lineage>
</organism>
<dbReference type="OrthoDB" id="9766758at2"/>
<sequence length="438" mass="47324">MKKILSFLLALVLTFSLAACGSPKNGDSKEDVSKTTENNSSQASTQNKDQASSSELKPEEGASLLVWESKGKEGDFIKYVAKEFEKKYGVPVKYEEVGTVDAEGRLAQDGPAGTGADVFAAPHDHTGGLVSSGLIVPNSVYGDRIKKEFMKAAVDGVSYGGKLYGYPTAIETYALFYNKDIFPEAPKTFDEIIAKAKEFNDTDNNKYTFMWDVANAYFSHCFIAGEGGYIFGKGGTDKNDIGIDSKSAIAGAKEMLKLKGILPVNSGDSSSQIVEGLFQEGSVGAMINGPWAVAATKKSGVNFGVATLPLLSDGKHPTGFSGIRTLFVSAYTKYPKAAQLFANFATSKEMLLKRYEITHQIPPVKALMDEPTIKNDEYVAPFLEQAQYAVPMPSIPQMQLVWEPYGAAFAAFWNGESTPEDALKNAAETVREAIKSQE</sequence>
<dbReference type="Gene3D" id="3.40.190.10">
    <property type="entry name" value="Periplasmic binding protein-like II"/>
    <property type="match status" value="2"/>
</dbReference>
<accession>A0A151B5T4</accession>
<keyword evidence="5" id="KW-0449">Lipoprotein</keyword>
<dbReference type="PANTHER" id="PTHR30061">
    <property type="entry name" value="MALTOSE-BINDING PERIPLASMIC PROTEIN"/>
    <property type="match status" value="1"/>
</dbReference>
<feature type="compositionally biased region" description="Polar residues" evidence="6">
    <location>
        <begin position="35"/>
        <end position="55"/>
    </location>
</feature>
<gene>
    <name evidence="7" type="primary">cycB_1</name>
    <name evidence="7" type="ORF">CLTEP_09400</name>
</gene>
<dbReference type="GO" id="GO:0015144">
    <property type="term" value="F:carbohydrate transmembrane transporter activity"/>
    <property type="evidence" value="ECO:0007669"/>
    <property type="project" value="InterPro"/>
</dbReference>
<dbReference type="PRINTS" id="PR00181">
    <property type="entry name" value="MALTOSEBP"/>
</dbReference>
<comment type="similarity">
    <text evidence="1 5">Belongs to the bacterial solute-binding protein 1 family.</text>
</comment>
<feature type="region of interest" description="Disordered" evidence="6">
    <location>
        <begin position="21"/>
        <end position="59"/>
    </location>
</feature>
<evidence type="ECO:0000313" key="8">
    <source>
        <dbReference type="Proteomes" id="UP000075531"/>
    </source>
</evidence>
<feature type="chain" id="PRO_5039746912" description="Maltodextrin-binding protein" evidence="5">
    <location>
        <begin position="19"/>
        <end position="438"/>
    </location>
</feature>
<dbReference type="PATRIC" id="fig|1121338.3.peg.970"/>
<keyword evidence="8" id="KW-1185">Reference proteome</keyword>
<dbReference type="RefSeq" id="WP_066823276.1">
    <property type="nucleotide sequence ID" value="NZ_LTBA01000006.1"/>
</dbReference>
<comment type="caution">
    <text evidence="7">The sequence shown here is derived from an EMBL/GenBank/DDBJ whole genome shotgun (WGS) entry which is preliminary data.</text>
</comment>
<dbReference type="EMBL" id="LTBA01000006">
    <property type="protein sequence ID" value="KYH35120.1"/>
    <property type="molecule type" value="Genomic_DNA"/>
</dbReference>
<evidence type="ECO:0000256" key="1">
    <source>
        <dbReference type="ARBA" id="ARBA00008520"/>
    </source>
</evidence>
<evidence type="ECO:0000256" key="2">
    <source>
        <dbReference type="ARBA" id="ARBA00022448"/>
    </source>
</evidence>